<dbReference type="PANTHER" id="PTHR43289:SF34">
    <property type="entry name" value="SERINE_THREONINE-PROTEIN KINASE YBDM-RELATED"/>
    <property type="match status" value="1"/>
</dbReference>
<dbReference type="Pfam" id="PF00069">
    <property type="entry name" value="Pkinase"/>
    <property type="match status" value="1"/>
</dbReference>
<evidence type="ECO:0000313" key="8">
    <source>
        <dbReference type="Proteomes" id="UP000241229"/>
    </source>
</evidence>
<evidence type="ECO:0000256" key="5">
    <source>
        <dbReference type="SAM" id="MobiDB-lite"/>
    </source>
</evidence>
<evidence type="ECO:0000313" key="7">
    <source>
        <dbReference type="EMBL" id="PSJ57014.1"/>
    </source>
</evidence>
<feature type="region of interest" description="Disordered" evidence="5">
    <location>
        <begin position="397"/>
        <end position="534"/>
    </location>
</feature>
<protein>
    <submittedName>
        <fullName evidence="7">Serine/threonine protein kinase</fullName>
    </submittedName>
</protein>
<feature type="compositionally biased region" description="Pro residues" evidence="5">
    <location>
        <begin position="500"/>
        <end position="510"/>
    </location>
</feature>
<dbReference type="AlphaFoldDB" id="A0A2P7S3K6"/>
<feature type="compositionally biased region" description="Basic and acidic residues" evidence="5">
    <location>
        <begin position="424"/>
        <end position="444"/>
    </location>
</feature>
<dbReference type="InterPro" id="IPR000719">
    <property type="entry name" value="Prot_kinase_dom"/>
</dbReference>
<evidence type="ECO:0000256" key="4">
    <source>
        <dbReference type="ARBA" id="ARBA00022840"/>
    </source>
</evidence>
<dbReference type="GO" id="GO:0005524">
    <property type="term" value="F:ATP binding"/>
    <property type="evidence" value="ECO:0007669"/>
    <property type="project" value="UniProtKB-KW"/>
</dbReference>
<sequence length="743" mass="77487">MLVALPEGVAVGTQLSGTYELDERIAAGGMGEVFRGHNIQTGDPVAIKIVLPEFARDAMILSLFRKEASILNHLSHEAIVRYHVFAIDQAIGRPYLAMEFVDGLSLVDMFARGPMPAGDARALLFRLASGLAAAHEAGIIHRDLSPDNIILPGGKVGRAKIIDFGIARSATVGGETLLGGVFAGKYNFVSPEQLGMHGGEVTEKSDIYSLGLVMAAALRGAPLDMSGSQVEVIEKRRAVPDLAGVDAELRPVLEAMLQPDPGDRPGGMDEVASWVAPGRDAWRVQEPTVTAPPPQRLAPTAAEPTGGPARPASGETGATPEAPPPASESPFGPYRGPEKIAIPELKPASGLPGTEPAATGRRSRGRGGLAAGPLALLAASVAAVVWYGGFADRFLPVPQPRPEPTATPDATPDGGAADQGTTPDDDRTAPVDADGARPADKETAPDAGPPAPPDTSPAPDPRPGPPDTQPSEPDTTAPPQGDPPAPEDGKGPTDKRAEPGPAPQGPPPDVQPDGDKPQPEPVPDTQAGPQGVDAAAEQAEWVRSFSGGDCFFASATSMNGRTVELEGFGDSVEPFKTLLADFTKRFKTDPEIGVRLIRQKQCPVTRFLAGLAQAAGDPPDLSLVKYELVDRDPMSGEVEIAPSRQTYLLLVDHDGIAHDLDRILKRGDGKATFSIALGLGTGKGEDKSAVPQVLIALATSQAVDAMQVTGPAPADDLLPRILAEIRAKKMEAAATARYFRIRG</sequence>
<feature type="region of interest" description="Disordered" evidence="5">
    <location>
        <begin position="288"/>
        <end position="367"/>
    </location>
</feature>
<dbReference type="Gene3D" id="1.10.510.10">
    <property type="entry name" value="Transferase(Phosphotransferase) domain 1"/>
    <property type="match status" value="1"/>
</dbReference>
<feature type="compositionally biased region" description="Low complexity" evidence="5">
    <location>
        <begin position="298"/>
        <end position="320"/>
    </location>
</feature>
<dbReference type="CDD" id="cd14014">
    <property type="entry name" value="STKc_PknB_like"/>
    <property type="match status" value="1"/>
</dbReference>
<dbReference type="InterPro" id="IPR011009">
    <property type="entry name" value="Kinase-like_dom_sf"/>
</dbReference>
<proteinExistence type="predicted"/>
<dbReference type="GO" id="GO:0004674">
    <property type="term" value="F:protein serine/threonine kinase activity"/>
    <property type="evidence" value="ECO:0007669"/>
    <property type="project" value="UniProtKB-KW"/>
</dbReference>
<accession>A0A2P7S3K6</accession>
<dbReference type="OrthoDB" id="9801841at2"/>
<keyword evidence="7" id="KW-0723">Serine/threonine-protein kinase</keyword>
<dbReference type="PANTHER" id="PTHR43289">
    <property type="entry name" value="MITOGEN-ACTIVATED PROTEIN KINASE KINASE KINASE 20-RELATED"/>
    <property type="match status" value="1"/>
</dbReference>
<dbReference type="Proteomes" id="UP000241229">
    <property type="component" value="Unassembled WGS sequence"/>
</dbReference>
<reference evidence="7 8" key="1">
    <citation type="submission" date="2018-03" db="EMBL/GenBank/DDBJ databases">
        <title>The draft genome of Mesorhizobium sp. 6GN-30.</title>
        <authorList>
            <person name="Liu L."/>
            <person name="Li L."/>
            <person name="Wang T."/>
            <person name="Zhang X."/>
            <person name="Liang L."/>
        </authorList>
    </citation>
    <scope>NUCLEOTIDE SEQUENCE [LARGE SCALE GENOMIC DNA]</scope>
    <source>
        <strain evidence="7 8">6GN30</strain>
    </source>
</reference>
<dbReference type="PROSITE" id="PS50011">
    <property type="entry name" value="PROTEIN_KINASE_DOM"/>
    <property type="match status" value="1"/>
</dbReference>
<gene>
    <name evidence="7" type="ORF">C7I84_19265</name>
</gene>
<dbReference type="SUPFAM" id="SSF56112">
    <property type="entry name" value="Protein kinase-like (PK-like)"/>
    <property type="match status" value="1"/>
</dbReference>
<name>A0A2P7S3K6_9HYPH</name>
<dbReference type="InterPro" id="IPR008266">
    <property type="entry name" value="Tyr_kinase_AS"/>
</dbReference>
<evidence type="ECO:0000256" key="1">
    <source>
        <dbReference type="ARBA" id="ARBA00022679"/>
    </source>
</evidence>
<evidence type="ECO:0000256" key="3">
    <source>
        <dbReference type="ARBA" id="ARBA00022777"/>
    </source>
</evidence>
<keyword evidence="3 7" id="KW-0418">Kinase</keyword>
<dbReference type="PROSITE" id="PS00109">
    <property type="entry name" value="PROTEIN_KINASE_TYR"/>
    <property type="match status" value="1"/>
</dbReference>
<feature type="compositionally biased region" description="Pro residues" evidence="5">
    <location>
        <begin position="447"/>
        <end position="468"/>
    </location>
</feature>
<comment type="caution">
    <text evidence="7">The sequence shown here is derived from an EMBL/GenBank/DDBJ whole genome shotgun (WGS) entry which is preliminary data.</text>
</comment>
<dbReference type="PRINTS" id="PR01217">
    <property type="entry name" value="PRICHEXTENSN"/>
</dbReference>
<keyword evidence="2" id="KW-0547">Nucleotide-binding</keyword>
<feature type="domain" description="Protein kinase" evidence="6">
    <location>
        <begin position="19"/>
        <end position="275"/>
    </location>
</feature>
<keyword evidence="1" id="KW-0808">Transferase</keyword>
<evidence type="ECO:0000259" key="6">
    <source>
        <dbReference type="PROSITE" id="PS50011"/>
    </source>
</evidence>
<keyword evidence="8" id="KW-1185">Reference proteome</keyword>
<feature type="compositionally biased region" description="Basic and acidic residues" evidence="5">
    <location>
        <begin position="487"/>
        <end position="498"/>
    </location>
</feature>
<dbReference type="Gene3D" id="3.30.200.20">
    <property type="entry name" value="Phosphorylase Kinase, domain 1"/>
    <property type="match status" value="1"/>
</dbReference>
<feature type="compositionally biased region" description="Low complexity" evidence="5">
    <location>
        <begin position="406"/>
        <end position="422"/>
    </location>
</feature>
<evidence type="ECO:0000256" key="2">
    <source>
        <dbReference type="ARBA" id="ARBA00022741"/>
    </source>
</evidence>
<dbReference type="EMBL" id="PXYK01000019">
    <property type="protein sequence ID" value="PSJ57014.1"/>
    <property type="molecule type" value="Genomic_DNA"/>
</dbReference>
<keyword evidence="4" id="KW-0067">ATP-binding</keyword>
<organism evidence="7 8">
    <name type="scientific">Kumtagia ephedrae</name>
    <dbReference type="NCBI Taxonomy" id="2116701"/>
    <lineage>
        <taxon>Bacteria</taxon>
        <taxon>Pseudomonadati</taxon>
        <taxon>Pseudomonadota</taxon>
        <taxon>Alphaproteobacteria</taxon>
        <taxon>Hyphomicrobiales</taxon>
        <taxon>Phyllobacteriaceae</taxon>
        <taxon>Kumtagia</taxon>
    </lineage>
</organism>